<dbReference type="Gene3D" id="3.40.50.300">
    <property type="entry name" value="P-loop containing nucleotide triphosphate hydrolases"/>
    <property type="match status" value="1"/>
</dbReference>
<name>A0A6N1P3N3_9VIRU</name>
<dbReference type="RefSeq" id="YP_010782248.1">
    <property type="nucleotide sequence ID" value="NC_075039.1"/>
</dbReference>
<accession>A0A6N1P3N3</accession>
<reference evidence="1" key="2">
    <citation type="journal article" date="2018" name="Nat. Commun.">
        <title>Tailed giant Tupanvirus possesses the most complete translational apparatus of the known virosphere.</title>
        <authorList>
            <person name="Abrahao J."/>
            <person name="Silva L."/>
            <person name="Silva L.S."/>
            <person name="Khalil J.Y.B."/>
            <person name="Rodrigues R."/>
            <person name="Arantes T."/>
            <person name="Assis F."/>
            <person name="Boratto P."/>
            <person name="Andrade M."/>
            <person name="Kroon E.G."/>
            <person name="Ribeiro B."/>
            <person name="Bergier I."/>
            <person name="Seligmann H."/>
            <person name="Ghigo E."/>
            <person name="Colson P."/>
            <person name="Levasseur A."/>
            <person name="Kroemer G."/>
            <person name="Raoult D."/>
            <person name="La Scola B."/>
        </authorList>
    </citation>
    <scope>NUCLEOTIDE SEQUENCE [LARGE SCALE GENOMIC DNA]</scope>
    <source>
        <strain evidence="1">Soda lake</strain>
    </source>
</reference>
<dbReference type="KEGG" id="vg:80519012"/>
<protein>
    <submittedName>
        <fullName evidence="1">Uncharacterized protein</fullName>
    </submittedName>
</protein>
<sequence length="264" mass="30584">MFDLHIYIDGIDGTGKTTLVKMLRDAGYKNVYDRSILTQMSLVPIKDLPSEILDNNIIIKQIQKIKEIYPVEELKTNRDVMTKLNLDGSDEVETDNNGNSNVVYFILDAEVETCLDRLSKREKETGIGLNAWDSGESIRYFKSKYLYIAYKYRIPVIDTNNKTVHQVYNNLLDFIEGRTFYNPHFNYVQILDNDEFNPDALELEWLHLGISRILYSDGNLVVHLGNKLFNIKKYQKKVLGIIATNNLNKFITDIRIGDKNMTNK</sequence>
<evidence type="ECO:0000313" key="1">
    <source>
        <dbReference type="EMBL" id="QKU35581.1"/>
    </source>
</evidence>
<dbReference type="EMBL" id="KY523104">
    <property type="protein sequence ID" value="QKU35581.1"/>
    <property type="molecule type" value="Genomic_DNA"/>
</dbReference>
<proteinExistence type="predicted"/>
<dbReference type="GeneID" id="80519012"/>
<dbReference type="InterPro" id="IPR027417">
    <property type="entry name" value="P-loop_NTPase"/>
</dbReference>
<dbReference type="SUPFAM" id="SSF52540">
    <property type="entry name" value="P-loop containing nucleoside triphosphate hydrolases"/>
    <property type="match status" value="1"/>
</dbReference>
<organism evidence="1">
    <name type="scientific">Tupanvirus soda lake</name>
    <dbReference type="NCBI Taxonomy" id="2126985"/>
    <lineage>
        <taxon>Viruses</taxon>
        <taxon>Varidnaviria</taxon>
        <taxon>Bamfordvirae</taxon>
        <taxon>Nucleocytoviricota</taxon>
        <taxon>Megaviricetes</taxon>
        <taxon>Imitervirales</taxon>
        <taxon>Mimiviridae</taxon>
        <taxon>Megamimivirinae</taxon>
        <taxon>Tupanvirus</taxon>
        <taxon>Tupanvirus salinum</taxon>
    </lineage>
</organism>
<reference evidence="1" key="1">
    <citation type="submission" date="2017-01" db="EMBL/GenBank/DDBJ databases">
        <authorList>
            <person name="Assis F.L."/>
            <person name="Abrahao J.S."/>
            <person name="Silva L."/>
            <person name="Khalil J.B."/>
            <person name="Rodrigues R."/>
            <person name="Silva L.S."/>
            <person name="Arantes T."/>
            <person name="Boratto P."/>
            <person name="Andrade M."/>
            <person name="Kroon E.G."/>
            <person name="Ribeiro B."/>
            <person name="Bergier I."/>
            <person name="Seligmann H."/>
            <person name="Ghigo E."/>
            <person name="Colson P."/>
            <person name="Levasseur A."/>
            <person name="Raoult D."/>
            <person name="Scola B.L."/>
        </authorList>
    </citation>
    <scope>NUCLEOTIDE SEQUENCE</scope>
    <source>
        <strain evidence="1">Soda lake</strain>
    </source>
</reference>